<feature type="region of interest" description="Disordered" evidence="1">
    <location>
        <begin position="13"/>
        <end position="50"/>
    </location>
</feature>
<keyword evidence="3" id="KW-1185">Reference proteome</keyword>
<name>A0A0K1PN27_9BACT</name>
<reference evidence="2 3" key="1">
    <citation type="submission" date="2015-08" db="EMBL/GenBank/DDBJ databases">
        <authorList>
            <person name="Babu N.S."/>
            <person name="Beckwith C.J."/>
            <person name="Beseler K.G."/>
            <person name="Brison A."/>
            <person name="Carone J.V."/>
            <person name="Caskin T.P."/>
            <person name="Diamond M."/>
            <person name="Durham M.E."/>
            <person name="Foxe J.M."/>
            <person name="Go M."/>
            <person name="Henderson B.A."/>
            <person name="Jones I.B."/>
            <person name="McGettigan J.A."/>
            <person name="Micheletti S.J."/>
            <person name="Nasrallah M.E."/>
            <person name="Ortiz D."/>
            <person name="Piller C.R."/>
            <person name="Privatt S.R."/>
            <person name="Schneider S.L."/>
            <person name="Sharp S."/>
            <person name="Smith T.C."/>
            <person name="Stanton J.D."/>
            <person name="Ullery H.E."/>
            <person name="Wilson R.J."/>
            <person name="Serrano M.G."/>
            <person name="Buck G."/>
            <person name="Lee V."/>
            <person name="Wang Y."/>
            <person name="Carvalho R."/>
            <person name="Voegtly L."/>
            <person name="Shi R."/>
            <person name="Duckworth R."/>
            <person name="Johnson A."/>
            <person name="Loviza R."/>
            <person name="Walstead R."/>
            <person name="Shah Z."/>
            <person name="Kiflezghi M."/>
            <person name="Wade K."/>
            <person name="Ball S.L."/>
            <person name="Bradley K.W."/>
            <person name="Asai D.J."/>
            <person name="Bowman C.A."/>
            <person name="Russell D.A."/>
            <person name="Pope W.H."/>
            <person name="Jacobs-Sera D."/>
            <person name="Hendrix R.W."/>
            <person name="Hatfull G.F."/>
        </authorList>
    </citation>
    <scope>NUCLEOTIDE SEQUENCE [LARGE SCALE GENOMIC DNA]</scope>
    <source>
        <strain evidence="2 3">DSM 27648</strain>
    </source>
</reference>
<protein>
    <submittedName>
        <fullName evidence="2">Uncharacterized protein</fullName>
    </submittedName>
</protein>
<organism evidence="2 3">
    <name type="scientific">Labilithrix luteola</name>
    <dbReference type="NCBI Taxonomy" id="1391654"/>
    <lineage>
        <taxon>Bacteria</taxon>
        <taxon>Pseudomonadati</taxon>
        <taxon>Myxococcota</taxon>
        <taxon>Polyangia</taxon>
        <taxon>Polyangiales</taxon>
        <taxon>Labilitrichaceae</taxon>
        <taxon>Labilithrix</taxon>
    </lineage>
</organism>
<dbReference type="KEGG" id="llu:AKJ09_01609"/>
<dbReference type="EMBL" id="CP012333">
    <property type="protein sequence ID" value="AKU94945.1"/>
    <property type="molecule type" value="Genomic_DNA"/>
</dbReference>
<proteinExistence type="predicted"/>
<dbReference type="AlphaFoldDB" id="A0A0K1PN27"/>
<evidence type="ECO:0000256" key="1">
    <source>
        <dbReference type="SAM" id="MobiDB-lite"/>
    </source>
</evidence>
<evidence type="ECO:0000313" key="3">
    <source>
        <dbReference type="Proteomes" id="UP000064967"/>
    </source>
</evidence>
<accession>A0A0K1PN27</accession>
<dbReference type="Proteomes" id="UP000064967">
    <property type="component" value="Chromosome"/>
</dbReference>
<gene>
    <name evidence="2" type="ORF">AKJ09_01609</name>
</gene>
<evidence type="ECO:0000313" key="2">
    <source>
        <dbReference type="EMBL" id="AKU94945.1"/>
    </source>
</evidence>
<sequence>MLVAVIPLGRVRPIDGYRDDIGRQMREPGELEGARENTDPQQGKNDDEQP</sequence>